<dbReference type="InterPro" id="IPR009636">
    <property type="entry name" value="SCAF"/>
</dbReference>
<dbReference type="Pfam" id="PF06810">
    <property type="entry name" value="Phage_scaffold"/>
    <property type="match status" value="1"/>
</dbReference>
<sequence>MGEENRTYTQGEVNELIEAYERQNAELTGRAEAAEKASAKTRIQTDFISKAITAGIKYVDDAYKLADLSELQVTKTEIYGMDDVVKNLAAERPYLLHEDQTKKGRRSQRSIGGPTNTSK</sequence>
<proteinExistence type="predicted"/>
<gene>
    <name evidence="2" type="ORF">P5F74_04930</name>
</gene>
<name>A0ABU6NI92_9BACI</name>
<organism evidence="2 3">
    <name type="scientific">Shouchella miscanthi</name>
    <dbReference type="NCBI Taxonomy" id="2598861"/>
    <lineage>
        <taxon>Bacteria</taxon>
        <taxon>Bacillati</taxon>
        <taxon>Bacillota</taxon>
        <taxon>Bacilli</taxon>
        <taxon>Bacillales</taxon>
        <taxon>Bacillaceae</taxon>
        <taxon>Shouchella</taxon>
    </lineage>
</organism>
<reference evidence="2 3" key="1">
    <citation type="submission" date="2023-03" db="EMBL/GenBank/DDBJ databases">
        <title>Bacillus Genome Sequencing.</title>
        <authorList>
            <person name="Dunlap C."/>
        </authorList>
    </citation>
    <scope>NUCLEOTIDE SEQUENCE [LARGE SCALE GENOMIC DNA]</scope>
    <source>
        <strain evidence="2 3">B-4107</strain>
    </source>
</reference>
<evidence type="ECO:0000256" key="1">
    <source>
        <dbReference type="SAM" id="MobiDB-lite"/>
    </source>
</evidence>
<comment type="caution">
    <text evidence="2">The sequence shown here is derived from an EMBL/GenBank/DDBJ whole genome shotgun (WGS) entry which is preliminary data.</text>
</comment>
<keyword evidence="3" id="KW-1185">Reference proteome</keyword>
<dbReference type="EMBL" id="JAROAS010000006">
    <property type="protein sequence ID" value="MED4127479.1"/>
    <property type="molecule type" value="Genomic_DNA"/>
</dbReference>
<dbReference type="Proteomes" id="UP001341820">
    <property type="component" value="Unassembled WGS sequence"/>
</dbReference>
<evidence type="ECO:0000313" key="2">
    <source>
        <dbReference type="EMBL" id="MED4127479.1"/>
    </source>
</evidence>
<dbReference type="RefSeq" id="WP_328236683.1">
    <property type="nucleotide sequence ID" value="NZ_JAROAS010000006.1"/>
</dbReference>
<feature type="compositionally biased region" description="Polar residues" evidence="1">
    <location>
        <begin position="109"/>
        <end position="119"/>
    </location>
</feature>
<feature type="region of interest" description="Disordered" evidence="1">
    <location>
        <begin position="95"/>
        <end position="119"/>
    </location>
</feature>
<accession>A0ABU6NI92</accession>
<evidence type="ECO:0000313" key="3">
    <source>
        <dbReference type="Proteomes" id="UP001341820"/>
    </source>
</evidence>
<protein>
    <submittedName>
        <fullName evidence="2">Uncharacterized protein</fullName>
    </submittedName>
</protein>